<evidence type="ECO:0000256" key="2">
    <source>
        <dbReference type="ARBA" id="ARBA00022692"/>
    </source>
</evidence>
<evidence type="ECO:0000313" key="7">
    <source>
        <dbReference type="EMBL" id="KAJ4480040.1"/>
    </source>
</evidence>
<keyword evidence="3 5" id="KW-1133">Transmembrane helix</keyword>
<feature type="transmembrane region" description="Helical" evidence="5">
    <location>
        <begin position="138"/>
        <end position="161"/>
    </location>
</feature>
<keyword evidence="4 5" id="KW-0472">Membrane</keyword>
<gene>
    <name evidence="7" type="ORF">J3R30DRAFT_3467706</name>
</gene>
<evidence type="ECO:0000259" key="6">
    <source>
        <dbReference type="Pfam" id="PF10277"/>
    </source>
</evidence>
<dbReference type="EMBL" id="JAOTPV010000007">
    <property type="protein sequence ID" value="KAJ4480040.1"/>
    <property type="molecule type" value="Genomic_DNA"/>
</dbReference>
<dbReference type="PANTHER" id="PTHR21324:SF2">
    <property type="entry name" value="EG:22E5.9 PROTEIN"/>
    <property type="match status" value="1"/>
</dbReference>
<dbReference type="AlphaFoldDB" id="A0A9W9DPN0"/>
<evidence type="ECO:0000256" key="4">
    <source>
        <dbReference type="ARBA" id="ARBA00023136"/>
    </source>
</evidence>
<reference evidence="7" key="1">
    <citation type="submission" date="2022-08" db="EMBL/GenBank/DDBJ databases">
        <title>A Global Phylogenomic Analysis of the Shiitake Genus Lentinula.</title>
        <authorList>
            <consortium name="DOE Joint Genome Institute"/>
            <person name="Sierra-Patev S."/>
            <person name="Min B."/>
            <person name="Naranjo-Ortiz M."/>
            <person name="Looney B."/>
            <person name="Konkel Z."/>
            <person name="Slot J.C."/>
            <person name="Sakamoto Y."/>
            <person name="Steenwyk J.L."/>
            <person name="Rokas A."/>
            <person name="Carro J."/>
            <person name="Camarero S."/>
            <person name="Ferreira P."/>
            <person name="Molpeceres G."/>
            <person name="Ruiz-Duenas F.J."/>
            <person name="Serrano A."/>
            <person name="Henrissat B."/>
            <person name="Drula E."/>
            <person name="Hughes K.W."/>
            <person name="Mata J.L."/>
            <person name="Ishikawa N.K."/>
            <person name="Vargas-Isla R."/>
            <person name="Ushijima S."/>
            <person name="Smith C.A."/>
            <person name="Ahrendt S."/>
            <person name="Andreopoulos W."/>
            <person name="He G."/>
            <person name="Labutti K."/>
            <person name="Lipzen A."/>
            <person name="Ng V."/>
            <person name="Riley R."/>
            <person name="Sandor L."/>
            <person name="Barry K."/>
            <person name="Martinez A.T."/>
            <person name="Xiao Y."/>
            <person name="Gibbons J.G."/>
            <person name="Terashima K."/>
            <person name="Grigoriev I.V."/>
            <person name="Hibbett D.S."/>
        </authorList>
    </citation>
    <scope>NUCLEOTIDE SEQUENCE</scope>
    <source>
        <strain evidence="7">JLM2183</strain>
    </source>
</reference>
<name>A0A9W9DPN0_9AGAR</name>
<dbReference type="GO" id="GO:0005886">
    <property type="term" value="C:plasma membrane"/>
    <property type="evidence" value="ECO:0007669"/>
    <property type="project" value="TreeGrafter"/>
</dbReference>
<feature type="transmembrane region" description="Helical" evidence="5">
    <location>
        <begin position="104"/>
        <end position="126"/>
    </location>
</feature>
<dbReference type="PANTHER" id="PTHR21324">
    <property type="entry name" value="FASTING-INDUCIBLE INTEGRAL MEMBRANE PROTEIN TM6P1-RELATED"/>
    <property type="match status" value="1"/>
</dbReference>
<evidence type="ECO:0000256" key="1">
    <source>
        <dbReference type="ARBA" id="ARBA00004127"/>
    </source>
</evidence>
<dbReference type="Proteomes" id="UP001150266">
    <property type="component" value="Unassembled WGS sequence"/>
</dbReference>
<evidence type="ECO:0000256" key="5">
    <source>
        <dbReference type="SAM" id="Phobius"/>
    </source>
</evidence>
<dbReference type="GO" id="GO:0012505">
    <property type="term" value="C:endomembrane system"/>
    <property type="evidence" value="ECO:0007669"/>
    <property type="project" value="UniProtKB-SubCell"/>
</dbReference>
<comment type="subcellular location">
    <subcellularLocation>
        <location evidence="1">Endomembrane system</location>
        <topology evidence="1">Multi-pass membrane protein</topology>
    </subcellularLocation>
</comment>
<dbReference type="OrthoDB" id="10032492at2759"/>
<dbReference type="InterPro" id="IPR019402">
    <property type="entry name" value="CWH43_N"/>
</dbReference>
<evidence type="ECO:0000256" key="3">
    <source>
        <dbReference type="ARBA" id="ARBA00022989"/>
    </source>
</evidence>
<dbReference type="InterPro" id="IPR050911">
    <property type="entry name" value="DRAM/TMEM150_Autophagy_Mod"/>
</dbReference>
<evidence type="ECO:0000313" key="8">
    <source>
        <dbReference type="Proteomes" id="UP001150266"/>
    </source>
</evidence>
<protein>
    <submittedName>
        <fullName evidence="7">Frag1/DRAM/Sfk1</fullName>
    </submittedName>
</protein>
<feature type="transmembrane region" description="Helical" evidence="5">
    <location>
        <begin position="173"/>
        <end position="192"/>
    </location>
</feature>
<sequence length="253" mass="28992">MAIFSHQRHHWAYVWIPIVGAFIWFSTLWAMLITWLATGRPHYVSMTSNQHIPLISDIAADILKPLFITSCSITAVTFILDLVFERYLRHSGRLVPDMRTRERVFSSLAILGSVLGGAGLILLSIFDVRRHKPFHDSFLLVFIVGVALSAIFTVVEFRWIHKDFQYAPLLKRSYWMKSVIAGVLIILAIAFAGTEFKVVNVGAIFEWIIAMGFTFYLLTFYYDLRQSKGVHKGELSADRLNNSNGRYRMRQTA</sequence>
<organism evidence="7 8">
    <name type="scientific">Lentinula aciculospora</name>
    <dbReference type="NCBI Taxonomy" id="153920"/>
    <lineage>
        <taxon>Eukaryota</taxon>
        <taxon>Fungi</taxon>
        <taxon>Dikarya</taxon>
        <taxon>Basidiomycota</taxon>
        <taxon>Agaricomycotina</taxon>
        <taxon>Agaricomycetes</taxon>
        <taxon>Agaricomycetidae</taxon>
        <taxon>Agaricales</taxon>
        <taxon>Marasmiineae</taxon>
        <taxon>Omphalotaceae</taxon>
        <taxon>Lentinula</taxon>
    </lineage>
</organism>
<feature type="transmembrane region" description="Helical" evidence="5">
    <location>
        <begin position="66"/>
        <end position="84"/>
    </location>
</feature>
<feature type="transmembrane region" description="Helical" evidence="5">
    <location>
        <begin position="12"/>
        <end position="37"/>
    </location>
</feature>
<keyword evidence="2 5" id="KW-0812">Transmembrane</keyword>
<dbReference type="Pfam" id="PF10277">
    <property type="entry name" value="Frag1"/>
    <property type="match status" value="1"/>
</dbReference>
<proteinExistence type="predicted"/>
<feature type="domain" description="CWH43-like N-terminal" evidence="6">
    <location>
        <begin position="13"/>
        <end position="226"/>
    </location>
</feature>
<keyword evidence="8" id="KW-1185">Reference proteome</keyword>
<comment type="caution">
    <text evidence="7">The sequence shown here is derived from an EMBL/GenBank/DDBJ whole genome shotgun (WGS) entry which is preliminary data.</text>
</comment>
<accession>A0A9W9DPN0</accession>
<feature type="transmembrane region" description="Helical" evidence="5">
    <location>
        <begin position="204"/>
        <end position="222"/>
    </location>
</feature>